<feature type="compositionally biased region" description="Polar residues" evidence="1">
    <location>
        <begin position="257"/>
        <end position="268"/>
    </location>
</feature>
<dbReference type="InterPro" id="IPR006311">
    <property type="entry name" value="TAT_signal"/>
</dbReference>
<feature type="compositionally biased region" description="Low complexity" evidence="1">
    <location>
        <begin position="94"/>
        <end position="109"/>
    </location>
</feature>
<feature type="compositionally biased region" description="Low complexity" evidence="1">
    <location>
        <begin position="364"/>
        <end position="408"/>
    </location>
</feature>
<accession>A0ABD6DSE0</accession>
<evidence type="ECO:0000313" key="2">
    <source>
        <dbReference type="EMBL" id="MFD1647746.1"/>
    </source>
</evidence>
<organism evidence="2 3">
    <name type="scientific">Haloarchaeobius litoreus</name>
    <dbReference type="NCBI Taxonomy" id="755306"/>
    <lineage>
        <taxon>Archaea</taxon>
        <taxon>Methanobacteriati</taxon>
        <taxon>Methanobacteriota</taxon>
        <taxon>Stenosarchaea group</taxon>
        <taxon>Halobacteria</taxon>
        <taxon>Halobacteriales</taxon>
        <taxon>Halorubellaceae</taxon>
        <taxon>Haloarchaeobius</taxon>
    </lineage>
</organism>
<dbReference type="EMBL" id="JBHUDO010000004">
    <property type="protein sequence ID" value="MFD1647746.1"/>
    <property type="molecule type" value="Genomic_DNA"/>
</dbReference>
<feature type="compositionally biased region" description="Acidic residues" evidence="1">
    <location>
        <begin position="245"/>
        <end position="254"/>
    </location>
</feature>
<dbReference type="Proteomes" id="UP001597034">
    <property type="component" value="Unassembled WGS sequence"/>
</dbReference>
<gene>
    <name evidence="2" type="ORF">ACFSBL_18800</name>
</gene>
<feature type="compositionally biased region" description="Gly residues" evidence="1">
    <location>
        <begin position="110"/>
        <end position="130"/>
    </location>
</feature>
<dbReference type="RefSeq" id="WP_256401775.1">
    <property type="nucleotide sequence ID" value="NZ_JANHJR010000004.1"/>
</dbReference>
<proteinExistence type="predicted"/>
<protein>
    <submittedName>
        <fullName evidence="2">Uncharacterized protein</fullName>
    </submittedName>
</protein>
<feature type="compositionally biased region" description="Low complexity" evidence="1">
    <location>
        <begin position="69"/>
        <end position="87"/>
    </location>
</feature>
<keyword evidence="3" id="KW-1185">Reference proteome</keyword>
<feature type="region of interest" description="Disordered" evidence="1">
    <location>
        <begin position="339"/>
        <end position="432"/>
    </location>
</feature>
<evidence type="ECO:0000313" key="3">
    <source>
        <dbReference type="Proteomes" id="UP001597034"/>
    </source>
</evidence>
<name>A0ABD6DSE0_9EURY</name>
<dbReference type="PROSITE" id="PS51318">
    <property type="entry name" value="TAT"/>
    <property type="match status" value="1"/>
</dbReference>
<dbReference type="AlphaFoldDB" id="A0ABD6DSE0"/>
<feature type="region of interest" description="Disordered" evidence="1">
    <location>
        <begin position="1"/>
        <end position="26"/>
    </location>
</feature>
<reference evidence="2 3" key="1">
    <citation type="journal article" date="2019" name="Int. J. Syst. Evol. Microbiol.">
        <title>The Global Catalogue of Microorganisms (GCM) 10K type strain sequencing project: providing services to taxonomists for standard genome sequencing and annotation.</title>
        <authorList>
            <consortium name="The Broad Institute Genomics Platform"/>
            <consortium name="The Broad Institute Genome Sequencing Center for Infectious Disease"/>
            <person name="Wu L."/>
            <person name="Ma J."/>
        </authorList>
    </citation>
    <scope>NUCLEOTIDE SEQUENCE [LARGE SCALE GENOMIC DNA]</scope>
    <source>
        <strain evidence="2 3">CGMCC 1.10390</strain>
    </source>
</reference>
<feature type="region of interest" description="Disordered" evidence="1">
    <location>
        <begin position="236"/>
        <end position="272"/>
    </location>
</feature>
<sequence>MSEEPPDDSTGNDLLPGDSGHESRVRRRSFLTALATASAGLVAGCSETGDSTGPTSSPPETTHGYGGVPTTERPSSTRTTPTPTTTTGPGGDGTTEPGTTPPETTTPGDGSTGSGGSNGGGGGGGSGDGDATGTPAVPTVENGEAVTRRLGRGETAWVALGSTAPASLVASARRTDGTEAFAVTLYGPDGSLLAHEFVDGASTTLRARAEQTGAQHCRLSNLGTTEIECVVAVETSNPRPLTGGESDESGDDGSFEVTSLQTDGSVTETVPPRGTGWYRVDFDADVLASITANSSAADGSFALSLYEPDGGLLDHRSTANGELAVEVPTTAAGGHLVRLSNTSTESLPVRVAASSERPDDGGEPEPTTTSEPTTTTTSEPTTTAAPTTTTTTAAPTTTATTTTTTTTSDESGDDGGLAQLGYGMGGYGGASN</sequence>
<evidence type="ECO:0000256" key="1">
    <source>
        <dbReference type="SAM" id="MobiDB-lite"/>
    </source>
</evidence>
<comment type="caution">
    <text evidence="2">The sequence shown here is derived from an EMBL/GenBank/DDBJ whole genome shotgun (WGS) entry which is preliminary data.</text>
</comment>
<feature type="compositionally biased region" description="Low complexity" evidence="1">
    <location>
        <begin position="46"/>
        <end position="62"/>
    </location>
</feature>
<feature type="compositionally biased region" description="Gly residues" evidence="1">
    <location>
        <begin position="422"/>
        <end position="432"/>
    </location>
</feature>
<feature type="region of interest" description="Disordered" evidence="1">
    <location>
        <begin position="44"/>
        <end position="143"/>
    </location>
</feature>